<feature type="compositionally biased region" description="Low complexity" evidence="1">
    <location>
        <begin position="16"/>
        <end position="32"/>
    </location>
</feature>
<evidence type="ECO:0000313" key="4">
    <source>
        <dbReference type="Proteomes" id="UP000682733"/>
    </source>
</evidence>
<dbReference type="InterPro" id="IPR011992">
    <property type="entry name" value="EF-hand-dom_pair"/>
</dbReference>
<dbReference type="EMBL" id="CAJOBA010070395">
    <property type="protein sequence ID" value="CAF4388139.1"/>
    <property type="molecule type" value="Genomic_DNA"/>
</dbReference>
<gene>
    <name evidence="3" type="ORF">TMI583_LOCUS42892</name>
</gene>
<organism evidence="3 4">
    <name type="scientific">Didymodactylos carnosus</name>
    <dbReference type="NCBI Taxonomy" id="1234261"/>
    <lineage>
        <taxon>Eukaryota</taxon>
        <taxon>Metazoa</taxon>
        <taxon>Spiralia</taxon>
        <taxon>Gnathifera</taxon>
        <taxon>Rotifera</taxon>
        <taxon>Eurotatoria</taxon>
        <taxon>Bdelloidea</taxon>
        <taxon>Philodinida</taxon>
        <taxon>Philodinidae</taxon>
        <taxon>Didymodactylos</taxon>
    </lineage>
</organism>
<reference evidence="3" key="1">
    <citation type="submission" date="2021-02" db="EMBL/GenBank/DDBJ databases">
        <authorList>
            <person name="Nowell W R."/>
        </authorList>
    </citation>
    <scope>NUCLEOTIDE SEQUENCE</scope>
</reference>
<protein>
    <recommendedName>
        <fullName evidence="2">EF-hand domain-containing protein</fullName>
    </recommendedName>
</protein>
<feature type="domain" description="EF-hand" evidence="2">
    <location>
        <begin position="136"/>
        <end position="171"/>
    </location>
</feature>
<dbReference type="AlphaFoldDB" id="A0A8S2VIW5"/>
<comment type="caution">
    <text evidence="3">The sequence shown here is derived from an EMBL/GenBank/DDBJ whole genome shotgun (WGS) entry which is preliminary data.</text>
</comment>
<dbReference type="PANTHER" id="PTHR20875">
    <property type="entry name" value="EF-HAND CALCIUM-BINDING DOMAIN-CONTAINING PROTEIN 6-RELATED"/>
    <property type="match status" value="1"/>
</dbReference>
<evidence type="ECO:0000313" key="3">
    <source>
        <dbReference type="EMBL" id="CAF4388139.1"/>
    </source>
</evidence>
<evidence type="ECO:0000259" key="2">
    <source>
        <dbReference type="PROSITE" id="PS50222"/>
    </source>
</evidence>
<name>A0A8S2VIW5_9BILA</name>
<dbReference type="PROSITE" id="PS50222">
    <property type="entry name" value="EF_HAND_2"/>
    <property type="match status" value="1"/>
</dbReference>
<dbReference type="PANTHER" id="PTHR20875:SF2">
    <property type="entry name" value="EF-HAND CALCIUM-BINDING DOMAIN-CONTAINING PROTEIN 6"/>
    <property type="match status" value="1"/>
</dbReference>
<proteinExistence type="predicted"/>
<dbReference type="Proteomes" id="UP000682733">
    <property type="component" value="Unassembled WGS sequence"/>
</dbReference>
<accession>A0A8S2VIW5</accession>
<evidence type="ECO:0000256" key="1">
    <source>
        <dbReference type="SAM" id="MobiDB-lite"/>
    </source>
</evidence>
<feature type="region of interest" description="Disordered" evidence="1">
    <location>
        <begin position="1"/>
        <end position="32"/>
    </location>
</feature>
<dbReference type="InterPro" id="IPR002048">
    <property type="entry name" value="EF_hand_dom"/>
</dbReference>
<dbReference type="GO" id="GO:0005654">
    <property type="term" value="C:nucleoplasm"/>
    <property type="evidence" value="ECO:0007669"/>
    <property type="project" value="TreeGrafter"/>
</dbReference>
<dbReference type="InterPro" id="IPR052603">
    <property type="entry name" value="EFCB6"/>
</dbReference>
<dbReference type="Gene3D" id="1.10.238.10">
    <property type="entry name" value="EF-hand"/>
    <property type="match status" value="1"/>
</dbReference>
<feature type="non-terminal residue" evidence="3">
    <location>
        <position position="1"/>
    </location>
</feature>
<sequence>MFDKMKHQNSSQNRLSTATTQSTPSSSSATSDSTIKYTDIDYYDVYNRILPHSIFQRYVIPVTEEELGVLARKDNPNNSSKIHYPFFIRKYRPNANTFKNKSPWAVVHPVYEQLINKYHMKSPSKEIYDQRIQSPKDLKYIIRLFLSYDKNRKGYLTNEEFHQLLTDNDIHLSSTDEAYYQLFSVYDKKLKDQFNYKDLF</sequence>
<dbReference type="GO" id="GO:0005509">
    <property type="term" value="F:calcium ion binding"/>
    <property type="evidence" value="ECO:0007669"/>
    <property type="project" value="InterPro"/>
</dbReference>
<dbReference type="SUPFAM" id="SSF47473">
    <property type="entry name" value="EF-hand"/>
    <property type="match status" value="1"/>
</dbReference>